<dbReference type="eggNOG" id="COG4313">
    <property type="taxonomic scope" value="Bacteria"/>
</dbReference>
<proteinExistence type="predicted"/>
<accession>A0A061JJI1</accession>
<name>A0A061JJI1_STUST</name>
<dbReference type="EMBL" id="AMCZ02000044">
    <property type="protein sequence ID" value="EWC39306.1"/>
    <property type="molecule type" value="Genomic_DNA"/>
</dbReference>
<dbReference type="Pfam" id="PF13557">
    <property type="entry name" value="Phenol_MetA_deg"/>
    <property type="match status" value="1"/>
</dbReference>
<evidence type="ECO:0008006" key="3">
    <source>
        <dbReference type="Google" id="ProtNLM"/>
    </source>
</evidence>
<evidence type="ECO:0000313" key="2">
    <source>
        <dbReference type="Proteomes" id="UP000026923"/>
    </source>
</evidence>
<dbReference type="InterPro" id="IPR025737">
    <property type="entry name" value="FApF"/>
</dbReference>
<gene>
    <name evidence="1" type="ORF">B597_020975</name>
</gene>
<dbReference type="AlphaFoldDB" id="A0A061JJI1"/>
<sequence length="287" mass="31715">MLAWSNGQAAENGNISWPIGVNTVLNGVATQPGETRLYNYTLFYSADRLNDSAGDKVGFDVEANIFVNALRLDRGWTRTWGNTHLVSGFVLPVVDASIEIAGQKSTTTAVGNISLKPLIIGTHNDSKTFFQQIAPLDLDIPSGSYDSGRAANAAVNYYSWQPNYGWTWLPSPRVEIGGTLSAAINSKNDDTDYRSGWTLHYEQLLAYSITDKVQVGLQGFYFKQMSDDELSGDTYLDGYRVQGAALGPQVRYTFSPGVAAVVKYQREFASKNRSEGDRFWLQFTFPL</sequence>
<organism evidence="1 2">
    <name type="scientific">Stutzerimonas stutzeri KOS6</name>
    <dbReference type="NCBI Taxonomy" id="1218352"/>
    <lineage>
        <taxon>Bacteria</taxon>
        <taxon>Pseudomonadati</taxon>
        <taxon>Pseudomonadota</taxon>
        <taxon>Gammaproteobacteria</taxon>
        <taxon>Pseudomonadales</taxon>
        <taxon>Pseudomonadaceae</taxon>
        <taxon>Stutzerimonas</taxon>
    </lineage>
</organism>
<evidence type="ECO:0000313" key="1">
    <source>
        <dbReference type="EMBL" id="EWC39306.1"/>
    </source>
</evidence>
<comment type="caution">
    <text evidence="1">The sequence shown here is derived from an EMBL/GenBank/DDBJ whole genome shotgun (WGS) entry which is preliminary data.</text>
</comment>
<reference evidence="1 2" key="1">
    <citation type="journal article" date="2013" name="Genome Announc.">
        <title>Draft Genome of the Nitrogen-Fixing Bacterium Pseudomonas stutzeri Strain KOS6 Isolated from Industrial Hydrocarbon Sludge.</title>
        <authorList>
            <person name="Grigoryeva T.V."/>
            <person name="Laikov A.V."/>
            <person name="Naumova R.P."/>
            <person name="Manolov A.I."/>
            <person name="Larin A.K."/>
            <person name="Karpova I.Y."/>
            <person name="Semashko T.A."/>
            <person name="Alexeev D.G."/>
            <person name="Kostryukova E.S."/>
            <person name="Muller R."/>
            <person name="Govorun V.M."/>
        </authorList>
    </citation>
    <scope>NUCLEOTIDE SEQUENCE [LARGE SCALE GENOMIC DNA]</scope>
    <source>
        <strain evidence="1 2">KOS6</strain>
    </source>
</reference>
<dbReference type="HOGENOM" id="CLU_066206_2_1_6"/>
<protein>
    <recommendedName>
        <fullName evidence="3">Phenol degradation protein meta</fullName>
    </recommendedName>
</protein>
<dbReference type="Proteomes" id="UP000026923">
    <property type="component" value="Unassembled WGS sequence"/>
</dbReference>